<feature type="transmembrane region" description="Helical" evidence="1">
    <location>
        <begin position="98"/>
        <end position="131"/>
    </location>
</feature>
<keyword evidence="4" id="KW-1185">Reference proteome</keyword>
<reference evidence="3 4" key="1">
    <citation type="journal article" date="2014" name="PLoS Genet.">
        <title>Phylogenetically driven sequencing of extremely halophilic archaea reveals strategies for static and dynamic osmo-response.</title>
        <authorList>
            <person name="Becker E.A."/>
            <person name="Seitzer P.M."/>
            <person name="Tritt A."/>
            <person name="Larsen D."/>
            <person name="Krusor M."/>
            <person name="Yao A.I."/>
            <person name="Wu D."/>
            <person name="Madern D."/>
            <person name="Eisen J.A."/>
            <person name="Darling A.E."/>
            <person name="Facciotti M.T."/>
        </authorList>
    </citation>
    <scope>NUCLEOTIDE SEQUENCE [LARGE SCALE GENOMIC DNA]</scope>
    <source>
        <strain evidence="3 4">ATCC 35960</strain>
    </source>
</reference>
<sequence length="299" mass="28682">MSGRGVEDAVGSTSLLADVAALRSRTPGRTLRVLAGVLALGPVAAMTAYRVGHNVPGGLPSKVVTLAADWSALAVVGPALAALLLAATADYGAERVGLAFVGGFGVLALGATAAAWHPAVAGVAVGSALVAADRFVGLRQQYDWNGVRRAAPVGLAAVGVMTSLAAAANVMPATLRPLGSGAALAAVSLIPLATGWGRTSTFAGIAAGVLTFAAVASAPYVAGAVLLVGGGVVGVPASLVAFAVAGGTTGVVHAVLDGRPAVALGAALFCVAGVPATVLQAAGVLVAAALVAHDGGERA</sequence>
<keyword evidence="1" id="KW-1133">Transmembrane helix</keyword>
<dbReference type="Pfam" id="PF26265">
    <property type="entry name" value="DUF8068"/>
    <property type="match status" value="1"/>
</dbReference>
<evidence type="ECO:0000313" key="3">
    <source>
        <dbReference type="EMBL" id="EMA07958.1"/>
    </source>
</evidence>
<feature type="domain" description="DUF8068" evidence="2">
    <location>
        <begin position="32"/>
        <end position="291"/>
    </location>
</feature>
<name>M0JHW9_9EURY</name>
<feature type="transmembrane region" description="Helical" evidence="1">
    <location>
        <begin position="33"/>
        <end position="51"/>
    </location>
</feature>
<comment type="caution">
    <text evidence="3">The sequence shown here is derived from an EMBL/GenBank/DDBJ whole genome shotgun (WGS) entry which is preliminary data.</text>
</comment>
<feature type="transmembrane region" description="Helical" evidence="1">
    <location>
        <begin position="63"/>
        <end position="86"/>
    </location>
</feature>
<gene>
    <name evidence="3" type="ORF">C438_02517</name>
</gene>
<proteinExistence type="predicted"/>
<dbReference type="RefSeq" id="WP_004967652.1">
    <property type="nucleotide sequence ID" value="NZ_AOLP01000002.1"/>
</dbReference>
<keyword evidence="1" id="KW-0812">Transmembrane</keyword>
<keyword evidence="1" id="KW-0472">Membrane</keyword>
<feature type="transmembrane region" description="Helical" evidence="1">
    <location>
        <begin position="202"/>
        <end position="228"/>
    </location>
</feature>
<feature type="transmembrane region" description="Helical" evidence="1">
    <location>
        <begin position="151"/>
        <end position="171"/>
    </location>
</feature>
<feature type="transmembrane region" description="Helical" evidence="1">
    <location>
        <begin position="178"/>
        <end position="196"/>
    </location>
</feature>
<accession>M0JHW9</accession>
<evidence type="ECO:0000313" key="4">
    <source>
        <dbReference type="Proteomes" id="UP000011553"/>
    </source>
</evidence>
<organism evidence="3 4">
    <name type="scientific">Haloferax denitrificans ATCC 35960</name>
    <dbReference type="NCBI Taxonomy" id="662478"/>
    <lineage>
        <taxon>Archaea</taxon>
        <taxon>Methanobacteriati</taxon>
        <taxon>Methanobacteriota</taxon>
        <taxon>Stenosarchaea group</taxon>
        <taxon>Halobacteria</taxon>
        <taxon>Halobacteriales</taxon>
        <taxon>Haloferacaceae</taxon>
        <taxon>Haloferax</taxon>
    </lineage>
</organism>
<dbReference type="EMBL" id="AOLP01000002">
    <property type="protein sequence ID" value="EMA07958.1"/>
    <property type="molecule type" value="Genomic_DNA"/>
</dbReference>
<evidence type="ECO:0000259" key="2">
    <source>
        <dbReference type="Pfam" id="PF26265"/>
    </source>
</evidence>
<protein>
    <recommendedName>
        <fullName evidence="2">DUF8068 domain-containing protein</fullName>
    </recommendedName>
</protein>
<evidence type="ECO:0000256" key="1">
    <source>
        <dbReference type="SAM" id="Phobius"/>
    </source>
</evidence>
<dbReference type="InterPro" id="IPR058381">
    <property type="entry name" value="DUF8068"/>
</dbReference>
<dbReference type="AlphaFoldDB" id="M0JHW9"/>
<feature type="transmembrane region" description="Helical" evidence="1">
    <location>
        <begin position="262"/>
        <end position="292"/>
    </location>
</feature>
<feature type="transmembrane region" description="Helical" evidence="1">
    <location>
        <begin position="235"/>
        <end position="256"/>
    </location>
</feature>
<dbReference type="Proteomes" id="UP000011553">
    <property type="component" value="Unassembled WGS sequence"/>
</dbReference>